<proteinExistence type="inferred from homology"/>
<evidence type="ECO:0000256" key="4">
    <source>
        <dbReference type="ARBA" id="ARBA00022980"/>
    </source>
</evidence>
<comment type="similarity">
    <text evidence="1">Belongs to the bacterial ribosomal protein bL21 family.</text>
</comment>
<feature type="region of interest" description="Disordered" evidence="7">
    <location>
        <begin position="322"/>
        <end position="351"/>
    </location>
</feature>
<dbReference type="HAMAP" id="MF_01363">
    <property type="entry name" value="Ribosomal_bL21"/>
    <property type="match status" value="1"/>
</dbReference>
<accession>A0A7S4EJ23</accession>
<dbReference type="InterPro" id="IPR001787">
    <property type="entry name" value="Ribosomal_bL21"/>
</dbReference>
<dbReference type="GO" id="GO:0003735">
    <property type="term" value="F:structural constituent of ribosome"/>
    <property type="evidence" value="ECO:0007669"/>
    <property type="project" value="InterPro"/>
</dbReference>
<gene>
    <name evidence="8" type="ORF">PAUS00366_LOCUS9981</name>
</gene>
<dbReference type="InterPro" id="IPR028909">
    <property type="entry name" value="bL21-like"/>
</dbReference>
<evidence type="ECO:0000256" key="1">
    <source>
        <dbReference type="ARBA" id="ARBA00008563"/>
    </source>
</evidence>
<evidence type="ECO:0000256" key="3">
    <source>
        <dbReference type="ARBA" id="ARBA00022884"/>
    </source>
</evidence>
<reference evidence="8" key="1">
    <citation type="submission" date="2021-01" db="EMBL/GenBank/DDBJ databases">
        <authorList>
            <person name="Corre E."/>
            <person name="Pelletier E."/>
            <person name="Niang G."/>
            <person name="Scheremetjew M."/>
            <person name="Finn R."/>
            <person name="Kale V."/>
            <person name="Holt S."/>
            <person name="Cochrane G."/>
            <person name="Meng A."/>
            <person name="Brown T."/>
            <person name="Cohen L."/>
        </authorList>
    </citation>
    <scope>NUCLEOTIDE SEQUENCE</scope>
    <source>
        <strain evidence="8">10249 10 AB</strain>
    </source>
</reference>
<feature type="region of interest" description="Disordered" evidence="7">
    <location>
        <begin position="125"/>
        <end position="168"/>
    </location>
</feature>
<dbReference type="PROSITE" id="PS01169">
    <property type="entry name" value="RIBOSOMAL_L21"/>
    <property type="match status" value="1"/>
</dbReference>
<feature type="compositionally biased region" description="Acidic residues" evidence="7">
    <location>
        <begin position="131"/>
        <end position="162"/>
    </location>
</feature>
<dbReference type="SUPFAM" id="SSF141091">
    <property type="entry name" value="L21p-like"/>
    <property type="match status" value="1"/>
</dbReference>
<evidence type="ECO:0000256" key="7">
    <source>
        <dbReference type="SAM" id="MobiDB-lite"/>
    </source>
</evidence>
<dbReference type="GO" id="GO:0006412">
    <property type="term" value="P:translation"/>
    <property type="evidence" value="ECO:0007669"/>
    <property type="project" value="InterPro"/>
</dbReference>
<dbReference type="GO" id="GO:0005762">
    <property type="term" value="C:mitochondrial large ribosomal subunit"/>
    <property type="evidence" value="ECO:0007669"/>
    <property type="project" value="TreeGrafter"/>
</dbReference>
<evidence type="ECO:0000256" key="2">
    <source>
        <dbReference type="ARBA" id="ARBA00022730"/>
    </source>
</evidence>
<keyword evidence="3" id="KW-0694">RNA-binding</keyword>
<dbReference type="Pfam" id="PF00829">
    <property type="entry name" value="Ribosomal_L21p"/>
    <property type="match status" value="1"/>
</dbReference>
<dbReference type="GO" id="GO:0019843">
    <property type="term" value="F:rRNA binding"/>
    <property type="evidence" value="ECO:0007669"/>
    <property type="project" value="UniProtKB-KW"/>
</dbReference>
<dbReference type="PANTHER" id="PTHR21349:SF0">
    <property type="entry name" value="LARGE RIBOSOMAL SUBUNIT PROTEIN BL21M"/>
    <property type="match status" value="1"/>
</dbReference>
<feature type="compositionally biased region" description="Basic and acidic residues" evidence="7">
    <location>
        <begin position="330"/>
        <end position="344"/>
    </location>
</feature>
<evidence type="ECO:0000256" key="5">
    <source>
        <dbReference type="ARBA" id="ARBA00023274"/>
    </source>
</evidence>
<dbReference type="InterPro" id="IPR018258">
    <property type="entry name" value="Ribosomal_bL21_CS"/>
</dbReference>
<keyword evidence="2" id="KW-0699">rRNA-binding</keyword>
<dbReference type="EMBL" id="HBIX01013514">
    <property type="protein sequence ID" value="CAE0717229.1"/>
    <property type="molecule type" value="Transcribed_RNA"/>
</dbReference>
<dbReference type="AlphaFoldDB" id="A0A7S4EJ23"/>
<dbReference type="NCBIfam" id="TIGR00061">
    <property type="entry name" value="L21"/>
    <property type="match status" value="1"/>
</dbReference>
<evidence type="ECO:0000313" key="8">
    <source>
        <dbReference type="EMBL" id="CAE0717229.1"/>
    </source>
</evidence>
<evidence type="ECO:0000256" key="6">
    <source>
        <dbReference type="ARBA" id="ARBA00044129"/>
    </source>
</evidence>
<sequence>MNSVVSIAGRRWRSRVGGLVRQRLGMGFASSSSDRISLLCYINDNQSLRNFSSSSTTKSEEEWLISSFAVLDHSKAYEASMQGRHGQQLALARLEGVGKDDLPFDPFEEEERKFLEEVERNNLLEAAKADDEGDKNENDDDDEDDYEGDDEEVEDENEEDETSIYNRDGSVRRKKSVLATLKAGYPSGGLFAVLELAGSQHKVTTDDLLVVNKLKPVEDYKIGSVHTLKDILLVGSSHLTMVGMPHVAGAEVDVMIEEITQDAKVIIFKKRRRKHSQRKNGYRRDLTLLRVLDIRLPEEYKDHDHVGRDSIDDLDTVNLDGTISNDDDEVSHFDVNDEFSENKGRKISSAQ</sequence>
<name>A0A7S4EJ23_9STRA</name>
<protein>
    <recommendedName>
        <fullName evidence="6">Large ribosomal subunit protein bL21m</fullName>
    </recommendedName>
</protein>
<keyword evidence="4" id="KW-0689">Ribosomal protein</keyword>
<organism evidence="8">
    <name type="scientific">Pseudo-nitzschia australis</name>
    <dbReference type="NCBI Taxonomy" id="44445"/>
    <lineage>
        <taxon>Eukaryota</taxon>
        <taxon>Sar</taxon>
        <taxon>Stramenopiles</taxon>
        <taxon>Ochrophyta</taxon>
        <taxon>Bacillariophyta</taxon>
        <taxon>Bacillariophyceae</taxon>
        <taxon>Bacillariophycidae</taxon>
        <taxon>Bacillariales</taxon>
        <taxon>Bacillariaceae</taxon>
        <taxon>Pseudo-nitzschia</taxon>
    </lineage>
</organism>
<keyword evidence="5" id="KW-0687">Ribonucleoprotein</keyword>
<dbReference type="PANTHER" id="PTHR21349">
    <property type="entry name" value="50S RIBOSOMAL PROTEIN L21"/>
    <property type="match status" value="1"/>
</dbReference>
<dbReference type="InterPro" id="IPR036164">
    <property type="entry name" value="bL21-like_sf"/>
</dbReference>